<dbReference type="PANTHER" id="PTHR14387">
    <property type="entry name" value="THADA/DEATH RECEPTOR INTERACTING PROTEIN"/>
    <property type="match status" value="1"/>
</dbReference>
<reference evidence="6 7" key="1">
    <citation type="submission" date="2018-07" db="EMBL/GenBank/DDBJ databases">
        <title>The complete nuclear genome of the prasinophyte Chloropicon primus (CCMP1205).</title>
        <authorList>
            <person name="Pombert J.-F."/>
            <person name="Otis C."/>
            <person name="Turmel M."/>
            <person name="Lemieux C."/>
        </authorList>
    </citation>
    <scope>NUCLEOTIDE SEQUENCE [LARGE SCALE GENOMIC DNA]</scope>
    <source>
        <strain evidence="6 7">CCMP1205</strain>
    </source>
</reference>
<evidence type="ECO:0000259" key="5">
    <source>
        <dbReference type="Pfam" id="PF25151"/>
    </source>
</evidence>
<dbReference type="InterPro" id="IPR016024">
    <property type="entry name" value="ARM-type_fold"/>
</dbReference>
<protein>
    <submittedName>
        <fullName evidence="6">Uncharacterized protein</fullName>
    </submittedName>
</protein>
<dbReference type="InterPro" id="IPR019442">
    <property type="entry name" value="THADA/TRM732_DUF2428"/>
</dbReference>
<evidence type="ECO:0000256" key="1">
    <source>
        <dbReference type="ARBA" id="ARBA00010409"/>
    </source>
</evidence>
<dbReference type="InterPro" id="IPR056843">
    <property type="entry name" value="THADA-like_TPR"/>
</dbReference>
<dbReference type="STRING" id="1764295.A0A5B8MR48"/>
<feature type="domain" description="DUF2428" evidence="3">
    <location>
        <begin position="1062"/>
        <end position="1311"/>
    </location>
</feature>
<name>A0A5B8MR48_9CHLO</name>
<dbReference type="SUPFAM" id="SSF48371">
    <property type="entry name" value="ARM repeat"/>
    <property type="match status" value="2"/>
</dbReference>
<dbReference type="Proteomes" id="UP000316726">
    <property type="component" value="Chromosome 7"/>
</dbReference>
<gene>
    <name evidence="6" type="ORF">A3770_07p46230</name>
</gene>
<evidence type="ECO:0000259" key="3">
    <source>
        <dbReference type="Pfam" id="PF10350"/>
    </source>
</evidence>
<dbReference type="InterPro" id="IPR056842">
    <property type="entry name" value="THADA-like_TPR_C"/>
</dbReference>
<proteinExistence type="inferred from homology"/>
<feature type="domain" description="tRNA (32-2'-O)-methyltransferase regulator THADA-like C-terminal TPR repeats region" evidence="5">
    <location>
        <begin position="1313"/>
        <end position="1489"/>
    </location>
</feature>
<accession>A0A5B8MR48</accession>
<dbReference type="EMBL" id="CP031040">
    <property type="protein sequence ID" value="QDZ22105.1"/>
    <property type="molecule type" value="Genomic_DNA"/>
</dbReference>
<dbReference type="OrthoDB" id="73997at2759"/>
<evidence type="ECO:0000313" key="6">
    <source>
        <dbReference type="EMBL" id="QDZ22105.1"/>
    </source>
</evidence>
<dbReference type="Pfam" id="PF25150">
    <property type="entry name" value="TPR_Trm732"/>
    <property type="match status" value="1"/>
</dbReference>
<organism evidence="6 7">
    <name type="scientific">Chloropicon primus</name>
    <dbReference type="NCBI Taxonomy" id="1764295"/>
    <lineage>
        <taxon>Eukaryota</taxon>
        <taxon>Viridiplantae</taxon>
        <taxon>Chlorophyta</taxon>
        <taxon>Chloropicophyceae</taxon>
        <taxon>Chloropicales</taxon>
        <taxon>Chloropicaceae</taxon>
        <taxon>Chloropicon</taxon>
    </lineage>
</organism>
<evidence type="ECO:0000256" key="2">
    <source>
        <dbReference type="ARBA" id="ARBA00022694"/>
    </source>
</evidence>
<dbReference type="PANTHER" id="PTHR14387:SF0">
    <property type="entry name" value="DUF2428 DOMAIN-CONTAINING PROTEIN"/>
    <property type="match status" value="1"/>
</dbReference>
<dbReference type="Pfam" id="PF10350">
    <property type="entry name" value="DUF2428"/>
    <property type="match status" value="1"/>
</dbReference>
<comment type="similarity">
    <text evidence="1">Belongs to the THADA family.</text>
</comment>
<evidence type="ECO:0000313" key="7">
    <source>
        <dbReference type="Proteomes" id="UP000316726"/>
    </source>
</evidence>
<dbReference type="GO" id="GO:0030488">
    <property type="term" value="P:tRNA methylation"/>
    <property type="evidence" value="ECO:0007669"/>
    <property type="project" value="TreeGrafter"/>
</dbReference>
<dbReference type="Pfam" id="PF25151">
    <property type="entry name" value="TPR_Trm732_C"/>
    <property type="match status" value="1"/>
</dbReference>
<dbReference type="GO" id="GO:0005829">
    <property type="term" value="C:cytosol"/>
    <property type="evidence" value="ECO:0007669"/>
    <property type="project" value="TreeGrafter"/>
</dbReference>
<feature type="domain" description="tRNA (32-2'-O)-methyltransferase regulator THADA-like TPR repeats region" evidence="4">
    <location>
        <begin position="613"/>
        <end position="906"/>
    </location>
</feature>
<evidence type="ECO:0000259" key="4">
    <source>
        <dbReference type="Pfam" id="PF25150"/>
    </source>
</evidence>
<dbReference type="InterPro" id="IPR051954">
    <property type="entry name" value="tRNA_methyltransferase_THADA"/>
</dbReference>
<keyword evidence="2" id="KW-0819">tRNA processing</keyword>
<keyword evidence="7" id="KW-1185">Reference proteome</keyword>
<sequence>MTASRHNAQNQRRLLKEQGTHFTEDFVGRVAEAVAEATPRSESLAKELEEFCTIGNTYGERAALKTVWRKVEVLAREGDDGEATREQARRLVGLLGEMVFLENSRALHRQLLSSAAKLPAPYLGVWKGTLRRHIELACGKAAEFAGPGGVDPLGICKNVMRVSKGLMSMLCYRAYDDVLGSTSLLLVEAFGLALKHVCKHGNEGKIVAPLYVELCQETVNVLHSLVQMHHAKLETNRASCLAMLRACLDCLHSEVMPRDVMVAAAVTIWTYMFKDSVDPRLAALWAANSVFVERKEGGQGQGTRFVLEDGKDPSPGVSPVHELLRESKVSFEDEVASMNEFGTLCCLRGLLSVLPTASYGVVLGQSKGTGLSRWSVMMDGIIPLATRAVNGAGDSHTRYHALCILDVALRHWCQFLREKIDSGRAEAEEGDDVPCGIFDESDGESEAVVEDGRGACGTTEADEASARAGSESNQSQMQVVATKVMLELVDLLSSSWADPLPLIVRTSHLCFRTLVDVHELQCHLLAENMHVLNHDLCKQIFSMGFHKKGIYSPLTHLVNKVGSRELLVLSPSILTNTFETASEADDSTCTAAAGFMRVFLKKLYEETHSLSNWMDVWEVPLIEALQGRGSAMRENVAMYMLSLPLQIEPRSLHCLLASMLDGMKDSWSMEQVAALVAVLKTAKKLNLIGNIDHVVECPEGMRIEMNPKILESAVFSSQEVVRINMIELLCTSFKKVVLPGKAELELLKLAIPLNLTCTIQGFKGRFETLMRRFFERVHIAIRSIKHKHLSNERRRKARGVEAPDVPADEDRDHELEMIELTSAFLFWLRDFLVSCMYPGAPVARRGLALSLLRALLKVFLNPQKGVDGSIVSHDTFSPLQDGPMVRSGTIKTLISNVADSWDDIRDCSSDILCLLPSPLPGLSEEADVATVLEFAKGLLLSAQVRESDAGASLIRTIVKKYVMEMGWEVRIHPEVRVKKCDEVGGGRRKRGPYKSSKECEILESTLMLVQESLERAEQNLYKSCLNGLAHGGLLFARYLLEDFEKAGSLGSLKEKVEMAKGIFECVLKATKVSVWAVSQQDELNVQAAEAEGDISANSEEGDAIAPVARVIINGSWLTIKEVSLVTGRIAQILTKYQEGSRDNKVVIESHDLVKELGNNLIHILEKVKHNGSVEKAHLGLMSLARPLLADSNESLNTLPYKWLEQLKAFDTRPGQTGSDIVRRSAGLPFTLVALAKSEPKELPKKLLPMAMKNFMDIAMGKGETQEYIPRVHALNMLSKVFNDSELATDTSGFFVEGLKLAIVGFGDSHWEVRNGASQLYSTLIVRMVGFKNVWKIESSRRAITSSEFFDRFQVLHPFFMSELSTAVSELERRDEESQQIVPATLVHPSLLPILGVLSRLDCSLHNKYTASVDALSPRRLAPLVQRCCNAQSLALRNLAADSLAPLIAPDETPGMWLELVGNVVRIQEGEMTMGVRKPNVLHGTLRQLHILIKRNVKALGDKDLTAMLDAVLSSYDTLIGCSRWDRNPCPFVRSEAVSVMSLVVNFVLGEAAKSNSCPDDESKSLWTKVVAFVTESTGSFSSCQDGEYAWEAGIAKLAVALMKFGTMMGGEAPEPSLERMQGLAIDLLSSAHYEVRAATLKEIIRSWEALVPRGINPAILYGKVRKMLESEVNHKVMRRILAVLQRCSLMLDDQNQQLKEDFLQVAVICLSMSQTCTHEKLKSGALSCSGYYMCRVLRLKEISGEAATDDAFENALRSLIEVASDFCEPWQRIPLRVSAYSCLFGSGLTQELSSWLEARGMPTTQPMHLCNMRLWQVAIDMLQDDDKELRNSAGQLIGSILGKRDVQTTIVMSRCFEYLTNTYGSDKAYHEFLIDVIEGCFEATELSEENVSKKRLFELDEDNLHQERMVLLQLAFQQVDALVGGGGKSCDNTLVAYLKDWSLPQVPSLENCFDSNSFLACYVLLNRVLLGLQRGIVDGSDRRLDALRGVEGRKLPLLIQAMTGKIVGGEEQHCLVLI</sequence>